<accession>S7ZX26</accession>
<evidence type="ECO:0000313" key="2">
    <source>
        <dbReference type="Proteomes" id="UP000019376"/>
    </source>
</evidence>
<name>S7ZX26_PENO1</name>
<keyword evidence="2" id="KW-1185">Reference proteome</keyword>
<organism evidence="1 2">
    <name type="scientific">Penicillium oxalicum (strain 114-2 / CGMCC 5302)</name>
    <name type="common">Penicillium decumbens</name>
    <dbReference type="NCBI Taxonomy" id="933388"/>
    <lineage>
        <taxon>Eukaryota</taxon>
        <taxon>Fungi</taxon>
        <taxon>Dikarya</taxon>
        <taxon>Ascomycota</taxon>
        <taxon>Pezizomycotina</taxon>
        <taxon>Eurotiomycetes</taxon>
        <taxon>Eurotiomycetidae</taxon>
        <taxon>Eurotiales</taxon>
        <taxon>Aspergillaceae</taxon>
        <taxon>Penicillium</taxon>
    </lineage>
</organism>
<evidence type="ECO:0000313" key="1">
    <source>
        <dbReference type="EMBL" id="EPS35009.1"/>
    </source>
</evidence>
<reference evidence="1 2" key="1">
    <citation type="journal article" date="2013" name="PLoS ONE">
        <title>Genomic and secretomic analyses reveal unique features of the lignocellulolytic enzyme system of Penicillium decumbens.</title>
        <authorList>
            <person name="Liu G."/>
            <person name="Zhang L."/>
            <person name="Wei X."/>
            <person name="Zou G."/>
            <person name="Qin Y."/>
            <person name="Ma L."/>
            <person name="Li J."/>
            <person name="Zheng H."/>
            <person name="Wang S."/>
            <person name="Wang C."/>
            <person name="Xun L."/>
            <person name="Zhao G.-P."/>
            <person name="Zhou Z."/>
            <person name="Qu Y."/>
        </authorList>
    </citation>
    <scope>NUCLEOTIDE SEQUENCE [LARGE SCALE GENOMIC DNA]</scope>
    <source>
        <strain evidence="2">114-2 / CGMCC 5302</strain>
    </source>
</reference>
<sequence length="96" mass="10683">MSRVARMDVHYIPDLEASRIETRRLMGHVGIGEDDRQTKQSCIHMIGKSLDPERCAQGLTGMEPLGSHGSSQIARNAYGKEVLTLNVDIVMIIDFD</sequence>
<proteinExistence type="predicted"/>
<dbReference type="AlphaFoldDB" id="S7ZX26"/>
<dbReference type="Proteomes" id="UP000019376">
    <property type="component" value="Unassembled WGS sequence"/>
</dbReference>
<gene>
    <name evidence="1" type="ORF">PDE_09974</name>
</gene>
<dbReference type="HOGENOM" id="CLU_2360407_0_0_1"/>
<protein>
    <submittedName>
        <fullName evidence="1">Uncharacterized protein</fullName>
    </submittedName>
</protein>
<dbReference type="EMBL" id="KB644415">
    <property type="protein sequence ID" value="EPS35009.1"/>
    <property type="molecule type" value="Genomic_DNA"/>
</dbReference>